<name>A0A9P8I3P3_9PEZI</name>
<dbReference type="Gene3D" id="2.60.120.620">
    <property type="entry name" value="q2cbj1_9rhob like domain"/>
    <property type="match status" value="1"/>
</dbReference>
<gene>
    <name evidence="2" type="ORF">FGG08_000527</name>
</gene>
<accession>A0A9P8I3P3</accession>
<keyword evidence="3" id="KW-1185">Reference proteome</keyword>
<feature type="region of interest" description="Disordered" evidence="1">
    <location>
        <begin position="159"/>
        <end position="179"/>
    </location>
</feature>
<evidence type="ECO:0000313" key="3">
    <source>
        <dbReference type="Proteomes" id="UP000698800"/>
    </source>
</evidence>
<proteinExistence type="predicted"/>
<feature type="compositionally biased region" description="Polar residues" evidence="1">
    <location>
        <begin position="163"/>
        <end position="173"/>
    </location>
</feature>
<protein>
    <recommendedName>
        <fullName evidence="4">Prolyl 4-hydroxylase alpha subunit Fe(2+) 2OG dioxygenase domain-containing protein</fullName>
    </recommendedName>
</protein>
<dbReference type="AlphaFoldDB" id="A0A9P8I3P3"/>
<dbReference type="OrthoDB" id="27483at2759"/>
<evidence type="ECO:0008006" key="4">
    <source>
        <dbReference type="Google" id="ProtNLM"/>
    </source>
</evidence>
<sequence length="982" mass="110888">MGTVINMRINTNSTVQSCYIDTSIQPAQLIKQKLRKSLAKIDSIRSFATYDTFLDAPNPRIFIKDIGDIGLPLAEQGAHLIIRASLQGFGDDWSKAAIASVKRIKELNPEKFELQNPAWQRTLEEITGKIALDIGVDTPTIRAELYKLSLYQRGAKLRPQEETFPSTSTQPRSARQRIPGKESQVFGTLEICLPSKHEGGDLRITHKGKTKILETAKPSEYGYSYMAWYGTVIHEVQPVTSGYRLMLIYNLTYIPSQAPTPAPNFVLEKSGLRSIFALWDRGFKMGEETYPEILAYILDQKYTDSNLEFVNLKGNDQLRVRCLEEACASADFYIYLSNLERRVSGCCDEEEYDKFGYGSGFGGLAYFGHRGDKDEGGDTSFHEITEILEEGIKLKRIVDLDGLEIATDICIKECDIAQPDHFAKGPDEEDYAGSSGSSGATATHYYRRTVVLLMPRAKSTEFFFEPVKNRQLDIKSWIERLAQAVRANPSDSGPKDELARLCQLIIEMNKTFLGNSHLGQFAKSEWESKDMQYSEDAIGRVVKASLLLGRMDLFQEALAAVPQRLSPWIYVDIGKAIHALGFTQIRKELDIAAPRLARVYERYNALDDILFGYELVNSQGSGDKYLIGLEEWAKEKTLESLDHKIPVFQKDGSALVKIIQKYGDEFLFEQVLPFVKVNVSNTAFTMAFLTKLFEAGEGGKIDKSVVTNVFRDTLLELIPEFELSFDSANNKRQKTINDPGDPPSPKSNLCLPIPLVRVMNGHNAANLVGQCISLGLDSETHEILNKLTFESQNTYPSVFESMLLPFLKQLVAVLQKTNAHLHDIRYQHFAQQLLNAYICRFVRTETRDWLRPHYGCGCDDCNQLDRFLSDERFGSVSFSMVRKRREHIASRLPVSRYSIVTMKTSSPYWLVISKTDEGCLSVVKWKERCEKALGWIKGLGTEEELRGVLGLKYEEIVGLSAVRLPTAQFVWDVTPGRRVRLS</sequence>
<dbReference type="PANTHER" id="PTHR33099:SF7">
    <property type="entry name" value="MYND-TYPE DOMAIN-CONTAINING PROTEIN"/>
    <property type="match status" value="1"/>
</dbReference>
<dbReference type="Proteomes" id="UP000698800">
    <property type="component" value="Unassembled WGS sequence"/>
</dbReference>
<evidence type="ECO:0000313" key="2">
    <source>
        <dbReference type="EMBL" id="KAH0545386.1"/>
    </source>
</evidence>
<organism evidence="2 3">
    <name type="scientific">Glutinoglossum americanum</name>
    <dbReference type="NCBI Taxonomy" id="1670608"/>
    <lineage>
        <taxon>Eukaryota</taxon>
        <taxon>Fungi</taxon>
        <taxon>Dikarya</taxon>
        <taxon>Ascomycota</taxon>
        <taxon>Pezizomycotina</taxon>
        <taxon>Geoglossomycetes</taxon>
        <taxon>Geoglossales</taxon>
        <taxon>Geoglossaceae</taxon>
        <taxon>Glutinoglossum</taxon>
    </lineage>
</organism>
<comment type="caution">
    <text evidence="2">The sequence shown here is derived from an EMBL/GenBank/DDBJ whole genome shotgun (WGS) entry which is preliminary data.</text>
</comment>
<dbReference type="PANTHER" id="PTHR33099">
    <property type="entry name" value="FE2OG DIOXYGENASE DOMAIN-CONTAINING PROTEIN"/>
    <property type="match status" value="1"/>
</dbReference>
<reference evidence="2" key="1">
    <citation type="submission" date="2021-03" db="EMBL/GenBank/DDBJ databases">
        <title>Comparative genomics and phylogenomic investigation of the class Geoglossomycetes provide insights into ecological specialization and systematics.</title>
        <authorList>
            <person name="Melie T."/>
            <person name="Pirro S."/>
            <person name="Miller A.N."/>
            <person name="Quandt A."/>
        </authorList>
    </citation>
    <scope>NUCLEOTIDE SEQUENCE</scope>
    <source>
        <strain evidence="2">GBOQ0MN5Z8</strain>
    </source>
</reference>
<evidence type="ECO:0000256" key="1">
    <source>
        <dbReference type="SAM" id="MobiDB-lite"/>
    </source>
</evidence>
<dbReference type="EMBL" id="JAGHQL010000006">
    <property type="protein sequence ID" value="KAH0545386.1"/>
    <property type="molecule type" value="Genomic_DNA"/>
</dbReference>